<dbReference type="EMBL" id="RMBX01000007">
    <property type="protein sequence ID" value="RPD40614.1"/>
    <property type="molecule type" value="Genomic_DNA"/>
</dbReference>
<evidence type="ECO:0000259" key="1">
    <source>
        <dbReference type="Pfam" id="PF13986"/>
    </source>
</evidence>
<accession>A0A3N4MA30</accession>
<organism evidence="2 3">
    <name type="scientific">Chitinophaga barathri</name>
    <dbReference type="NCBI Taxonomy" id="1647451"/>
    <lineage>
        <taxon>Bacteria</taxon>
        <taxon>Pseudomonadati</taxon>
        <taxon>Bacteroidota</taxon>
        <taxon>Chitinophagia</taxon>
        <taxon>Chitinophagales</taxon>
        <taxon>Chitinophagaceae</taxon>
        <taxon>Chitinophaga</taxon>
    </lineage>
</organism>
<reference evidence="3" key="1">
    <citation type="submission" date="2018-11" db="EMBL/GenBank/DDBJ databases">
        <title>Chitinophaga lutea sp.nov., isolate from arsenic contaminated soil.</title>
        <authorList>
            <person name="Zong Y."/>
        </authorList>
    </citation>
    <scope>NUCLEOTIDE SEQUENCE [LARGE SCALE GENOMIC DNA]</scope>
    <source>
        <strain evidence="3">YLT18</strain>
    </source>
</reference>
<dbReference type="InterPro" id="IPR025319">
    <property type="entry name" value="DUF4224"/>
</dbReference>
<dbReference type="AlphaFoldDB" id="A0A3N4MA30"/>
<dbReference type="RefSeq" id="WP_120517070.1">
    <property type="nucleotide sequence ID" value="NZ_QXZY01000008.1"/>
</dbReference>
<protein>
    <submittedName>
        <fullName evidence="2">DUF4224 domain-containing protein</fullName>
    </submittedName>
</protein>
<dbReference type="Proteomes" id="UP000279089">
    <property type="component" value="Unassembled WGS sequence"/>
</dbReference>
<name>A0A3N4MA30_9BACT</name>
<proteinExistence type="predicted"/>
<keyword evidence="3" id="KW-1185">Reference proteome</keyword>
<gene>
    <name evidence="2" type="ORF">EG028_15055</name>
</gene>
<feature type="domain" description="DUF4224" evidence="1">
    <location>
        <begin position="3"/>
        <end position="47"/>
    </location>
</feature>
<comment type="caution">
    <text evidence="2">The sequence shown here is derived from an EMBL/GenBank/DDBJ whole genome shotgun (WGS) entry which is preliminary data.</text>
</comment>
<sequence>MPILSDDEIIRLTKRKQKSAQQKILRFMGIEHRTRPDGSVIVSRSHIEKTLDGDSVNNRIIRRTEPDWSIFNAKTSPK</sequence>
<dbReference type="OrthoDB" id="8759646at2"/>
<dbReference type="Pfam" id="PF13986">
    <property type="entry name" value="DUF4224"/>
    <property type="match status" value="1"/>
</dbReference>
<evidence type="ECO:0000313" key="2">
    <source>
        <dbReference type="EMBL" id="RPD40614.1"/>
    </source>
</evidence>
<evidence type="ECO:0000313" key="3">
    <source>
        <dbReference type="Proteomes" id="UP000279089"/>
    </source>
</evidence>